<name>A0AAD4VTA3_PRUDU</name>
<protein>
    <submittedName>
        <fullName evidence="3">Uncharacterized protein</fullName>
    </submittedName>
</protein>
<dbReference type="GO" id="GO:0005506">
    <property type="term" value="F:iron ion binding"/>
    <property type="evidence" value="ECO:0007669"/>
    <property type="project" value="InterPro"/>
</dbReference>
<dbReference type="PANTHER" id="PTHR47950">
    <property type="entry name" value="CYTOCHROME P450, FAMILY 76, SUBFAMILY C, POLYPEPTIDE 5-RELATED"/>
    <property type="match status" value="1"/>
</dbReference>
<dbReference type="GO" id="GO:0004497">
    <property type="term" value="F:monooxygenase activity"/>
    <property type="evidence" value="ECO:0007669"/>
    <property type="project" value="InterPro"/>
</dbReference>
<evidence type="ECO:0000256" key="2">
    <source>
        <dbReference type="SAM" id="MobiDB-lite"/>
    </source>
</evidence>
<keyword evidence="4" id="KW-1185">Reference proteome</keyword>
<sequence>MGHVDYFTLAQRGLLTVRGAKLTDTEIKALLLNMFTAGTDTSSSTVEWAIAELLRHPRILAQVQQELDQVVGRDPACNRTGPTQLDLPPGRDQGNLPAPPIHPPLVASHGI</sequence>
<dbReference type="EMBL" id="JAJFAZ020000005">
    <property type="protein sequence ID" value="KAI5330208.1"/>
    <property type="molecule type" value="Genomic_DNA"/>
</dbReference>
<dbReference type="Pfam" id="PF00067">
    <property type="entry name" value="p450"/>
    <property type="match status" value="1"/>
</dbReference>
<evidence type="ECO:0000313" key="4">
    <source>
        <dbReference type="Proteomes" id="UP001054821"/>
    </source>
</evidence>
<evidence type="ECO:0000256" key="1">
    <source>
        <dbReference type="ARBA" id="ARBA00010617"/>
    </source>
</evidence>
<dbReference type="PRINTS" id="PR00463">
    <property type="entry name" value="EP450I"/>
</dbReference>
<comment type="caution">
    <text evidence="3">The sequence shown here is derived from an EMBL/GenBank/DDBJ whole genome shotgun (WGS) entry which is preliminary data.</text>
</comment>
<dbReference type="GO" id="GO:0016705">
    <property type="term" value="F:oxidoreductase activity, acting on paired donors, with incorporation or reduction of molecular oxygen"/>
    <property type="evidence" value="ECO:0007669"/>
    <property type="project" value="InterPro"/>
</dbReference>
<proteinExistence type="inferred from homology"/>
<dbReference type="InterPro" id="IPR001128">
    <property type="entry name" value="Cyt_P450"/>
</dbReference>
<dbReference type="GO" id="GO:0020037">
    <property type="term" value="F:heme binding"/>
    <property type="evidence" value="ECO:0007669"/>
    <property type="project" value="InterPro"/>
</dbReference>
<dbReference type="Gene3D" id="1.10.630.10">
    <property type="entry name" value="Cytochrome P450"/>
    <property type="match status" value="1"/>
</dbReference>
<dbReference type="InterPro" id="IPR002401">
    <property type="entry name" value="Cyt_P450_E_grp-I"/>
</dbReference>
<organism evidence="3 4">
    <name type="scientific">Prunus dulcis</name>
    <name type="common">Almond</name>
    <name type="synonym">Amygdalus dulcis</name>
    <dbReference type="NCBI Taxonomy" id="3755"/>
    <lineage>
        <taxon>Eukaryota</taxon>
        <taxon>Viridiplantae</taxon>
        <taxon>Streptophyta</taxon>
        <taxon>Embryophyta</taxon>
        <taxon>Tracheophyta</taxon>
        <taxon>Spermatophyta</taxon>
        <taxon>Magnoliopsida</taxon>
        <taxon>eudicotyledons</taxon>
        <taxon>Gunneridae</taxon>
        <taxon>Pentapetalae</taxon>
        <taxon>rosids</taxon>
        <taxon>fabids</taxon>
        <taxon>Rosales</taxon>
        <taxon>Rosaceae</taxon>
        <taxon>Amygdaloideae</taxon>
        <taxon>Amygdaleae</taxon>
        <taxon>Prunus</taxon>
    </lineage>
</organism>
<accession>A0AAD4VTA3</accession>
<reference evidence="3 4" key="1">
    <citation type="journal article" date="2022" name="G3 (Bethesda)">
        <title>Whole-genome sequence and methylome profiling of the almond [Prunus dulcis (Mill.) D.A. Webb] cultivar 'Nonpareil'.</title>
        <authorList>
            <person name="D'Amico-Willman K.M."/>
            <person name="Ouma W.Z."/>
            <person name="Meulia T."/>
            <person name="Sideli G.M."/>
            <person name="Gradziel T.M."/>
            <person name="Fresnedo-Ramirez J."/>
        </authorList>
    </citation>
    <scope>NUCLEOTIDE SEQUENCE [LARGE SCALE GENOMIC DNA]</scope>
    <source>
        <strain evidence="3">Clone GOH B32 T37-40</strain>
    </source>
</reference>
<gene>
    <name evidence="3" type="ORF">L3X38_029606</name>
</gene>
<dbReference type="AlphaFoldDB" id="A0AAD4VTA3"/>
<dbReference type="PANTHER" id="PTHR47950:SF25">
    <property type="entry name" value="FLAVONOID 3',5'-HYDROXYLASE"/>
    <property type="match status" value="1"/>
</dbReference>
<evidence type="ECO:0000313" key="3">
    <source>
        <dbReference type="EMBL" id="KAI5330208.1"/>
    </source>
</evidence>
<dbReference type="Proteomes" id="UP001054821">
    <property type="component" value="Chromosome 5"/>
</dbReference>
<comment type="similarity">
    <text evidence="1">Belongs to the cytochrome P450 family.</text>
</comment>
<feature type="region of interest" description="Disordered" evidence="2">
    <location>
        <begin position="73"/>
        <end position="111"/>
    </location>
</feature>
<dbReference type="SUPFAM" id="SSF48264">
    <property type="entry name" value="Cytochrome P450"/>
    <property type="match status" value="1"/>
</dbReference>
<dbReference type="InterPro" id="IPR036396">
    <property type="entry name" value="Cyt_P450_sf"/>
</dbReference>